<dbReference type="EMBL" id="UOEL01000099">
    <property type="protein sequence ID" value="VAW13113.1"/>
    <property type="molecule type" value="Genomic_DNA"/>
</dbReference>
<dbReference type="InterPro" id="IPR039425">
    <property type="entry name" value="RNA_pol_sigma-70-like"/>
</dbReference>
<dbReference type="PANTHER" id="PTHR43133">
    <property type="entry name" value="RNA POLYMERASE ECF-TYPE SIGMA FACTO"/>
    <property type="match status" value="1"/>
</dbReference>
<organism evidence="5">
    <name type="scientific">hydrothermal vent metagenome</name>
    <dbReference type="NCBI Taxonomy" id="652676"/>
    <lineage>
        <taxon>unclassified sequences</taxon>
        <taxon>metagenomes</taxon>
        <taxon>ecological metagenomes</taxon>
    </lineage>
</organism>
<dbReference type="GO" id="GO:0006352">
    <property type="term" value="P:DNA-templated transcription initiation"/>
    <property type="evidence" value="ECO:0007669"/>
    <property type="project" value="InterPro"/>
</dbReference>
<dbReference type="Gene3D" id="1.10.10.10">
    <property type="entry name" value="Winged helix-like DNA-binding domain superfamily/Winged helix DNA-binding domain"/>
    <property type="match status" value="1"/>
</dbReference>
<evidence type="ECO:0000256" key="3">
    <source>
        <dbReference type="ARBA" id="ARBA00023082"/>
    </source>
</evidence>
<sequence length="205" mass="24190">MLPIKNLYLYDVNLFNYLLLMNDEQLITQLKQRDRNALKTVYSEYKTEFFKFSSRYTTDTIVREDIFQDALIVLYENALAGKLDHLKSTLKTSLFSTGKFMLFKHFRDGKKEVHTDEDYLFDNYEQTVIEDIYNDDGPSEYQKALIANFKKLGDKCREILELFYLKGMKLDEIMSTQGYENKNVVKSQKSRCLKSLKDLIQNNNG</sequence>
<accession>A0A3B0TAL1</accession>
<dbReference type="SUPFAM" id="SSF88659">
    <property type="entry name" value="Sigma3 and sigma4 domains of RNA polymerase sigma factors"/>
    <property type="match status" value="1"/>
</dbReference>
<gene>
    <name evidence="5" type="ORF">MNBD_BACTEROID03-549</name>
</gene>
<reference evidence="5" key="1">
    <citation type="submission" date="2018-06" db="EMBL/GenBank/DDBJ databases">
        <authorList>
            <person name="Zhirakovskaya E."/>
        </authorList>
    </citation>
    <scope>NUCLEOTIDE SEQUENCE</scope>
</reference>
<comment type="similarity">
    <text evidence="1">Belongs to the sigma-70 factor family. ECF subfamily.</text>
</comment>
<dbReference type="PANTHER" id="PTHR43133:SF46">
    <property type="entry name" value="RNA POLYMERASE SIGMA-70 FACTOR ECF SUBFAMILY"/>
    <property type="match status" value="1"/>
</dbReference>
<dbReference type="InterPro" id="IPR013324">
    <property type="entry name" value="RNA_pol_sigma_r3/r4-like"/>
</dbReference>
<dbReference type="SUPFAM" id="SSF88946">
    <property type="entry name" value="Sigma2 domain of RNA polymerase sigma factors"/>
    <property type="match status" value="1"/>
</dbReference>
<proteinExistence type="inferred from homology"/>
<keyword evidence="4" id="KW-0804">Transcription</keyword>
<dbReference type="NCBIfam" id="TIGR02937">
    <property type="entry name" value="sigma70-ECF"/>
    <property type="match status" value="1"/>
</dbReference>
<evidence type="ECO:0000256" key="2">
    <source>
        <dbReference type="ARBA" id="ARBA00023015"/>
    </source>
</evidence>
<dbReference type="InterPro" id="IPR013325">
    <property type="entry name" value="RNA_pol_sigma_r2"/>
</dbReference>
<protein>
    <submittedName>
        <fullName evidence="5">Uncharacterized protein</fullName>
    </submittedName>
</protein>
<dbReference type="InterPro" id="IPR036388">
    <property type="entry name" value="WH-like_DNA-bd_sf"/>
</dbReference>
<evidence type="ECO:0000256" key="1">
    <source>
        <dbReference type="ARBA" id="ARBA00010641"/>
    </source>
</evidence>
<keyword evidence="2" id="KW-0805">Transcription regulation</keyword>
<name>A0A3B0TAL1_9ZZZZ</name>
<dbReference type="GO" id="GO:0016987">
    <property type="term" value="F:sigma factor activity"/>
    <property type="evidence" value="ECO:0007669"/>
    <property type="project" value="UniProtKB-KW"/>
</dbReference>
<evidence type="ECO:0000256" key="4">
    <source>
        <dbReference type="ARBA" id="ARBA00023163"/>
    </source>
</evidence>
<dbReference type="Gene3D" id="1.10.1740.10">
    <property type="match status" value="1"/>
</dbReference>
<dbReference type="InterPro" id="IPR014284">
    <property type="entry name" value="RNA_pol_sigma-70_dom"/>
</dbReference>
<evidence type="ECO:0000313" key="5">
    <source>
        <dbReference type="EMBL" id="VAW13113.1"/>
    </source>
</evidence>
<keyword evidence="3" id="KW-0731">Sigma factor</keyword>
<dbReference type="AlphaFoldDB" id="A0A3B0TAL1"/>